<evidence type="ECO:0000256" key="1">
    <source>
        <dbReference type="ARBA" id="ARBA00004429"/>
    </source>
</evidence>
<keyword evidence="6 7" id="KW-0472">Membrane</keyword>
<evidence type="ECO:0000256" key="5">
    <source>
        <dbReference type="ARBA" id="ARBA00022989"/>
    </source>
</evidence>
<dbReference type="PANTHER" id="PTHR43549:SF3">
    <property type="entry name" value="MULTIDRUG RESISTANCE PROTEIN YPNP-RELATED"/>
    <property type="match status" value="1"/>
</dbReference>
<feature type="transmembrane region" description="Helical" evidence="7">
    <location>
        <begin position="390"/>
        <end position="408"/>
    </location>
</feature>
<dbReference type="PIRSF" id="PIRSF006603">
    <property type="entry name" value="DinF"/>
    <property type="match status" value="1"/>
</dbReference>
<gene>
    <name evidence="8" type="ORF">AX13_03580</name>
</gene>
<comment type="caution">
    <text evidence="8">The sequence shown here is derived from an EMBL/GenBank/DDBJ whole genome shotgun (WGS) entry which is preliminary data.</text>
</comment>
<keyword evidence="2" id="KW-0813">Transport</keyword>
<evidence type="ECO:0000256" key="4">
    <source>
        <dbReference type="ARBA" id="ARBA00022692"/>
    </source>
</evidence>
<feature type="transmembrane region" description="Helical" evidence="7">
    <location>
        <begin position="192"/>
        <end position="216"/>
    </location>
</feature>
<feature type="transmembrane region" description="Helical" evidence="7">
    <location>
        <begin position="250"/>
        <end position="268"/>
    </location>
</feature>
<feature type="transmembrane region" description="Helical" evidence="7">
    <location>
        <begin position="57"/>
        <end position="76"/>
    </location>
</feature>
<evidence type="ECO:0000256" key="7">
    <source>
        <dbReference type="SAM" id="Phobius"/>
    </source>
</evidence>
<reference evidence="8 9" key="1">
    <citation type="submission" date="2014-01" db="EMBL/GenBank/DDBJ databases">
        <title>Interspecies Systems Biology Uncovers Metabolites Affecting C. elegans Gene Expression and Life History Traits.</title>
        <authorList>
            <person name="Watson E."/>
            <person name="Macneil L.T."/>
            <person name="Ritter A.D."/>
            <person name="Yilmaz L.S."/>
            <person name="Rosebrock A.P."/>
            <person name="Caudy A.A."/>
            <person name="Walhout A.J."/>
        </authorList>
    </citation>
    <scope>NUCLEOTIDE SEQUENCE [LARGE SCALE GENOMIC DNA]</scope>
    <source>
        <strain evidence="8 9">DA1877</strain>
    </source>
</reference>
<keyword evidence="9" id="KW-1185">Reference proteome</keyword>
<feature type="transmembrane region" description="Helical" evidence="7">
    <location>
        <begin position="134"/>
        <end position="155"/>
    </location>
</feature>
<evidence type="ECO:0000313" key="9">
    <source>
        <dbReference type="Proteomes" id="UP000020766"/>
    </source>
</evidence>
<dbReference type="InterPro" id="IPR002528">
    <property type="entry name" value="MATE_fam"/>
</dbReference>
<dbReference type="InterPro" id="IPR052031">
    <property type="entry name" value="Membrane_Transporter-Flippase"/>
</dbReference>
<dbReference type="PANTHER" id="PTHR43549">
    <property type="entry name" value="MULTIDRUG RESISTANCE PROTEIN YPNP-RELATED"/>
    <property type="match status" value="1"/>
</dbReference>
<evidence type="ECO:0000313" key="8">
    <source>
        <dbReference type="EMBL" id="EXU79739.1"/>
    </source>
</evidence>
<evidence type="ECO:0000256" key="2">
    <source>
        <dbReference type="ARBA" id="ARBA00022448"/>
    </source>
</evidence>
<dbReference type="NCBIfam" id="TIGR00797">
    <property type="entry name" value="matE"/>
    <property type="match status" value="1"/>
</dbReference>
<dbReference type="InterPro" id="IPR048279">
    <property type="entry name" value="MdtK-like"/>
</dbReference>
<name>A0A014MNS1_9BURK</name>
<dbReference type="EMBL" id="JBOK01000013">
    <property type="protein sequence ID" value="EXU79739.1"/>
    <property type="molecule type" value="Genomic_DNA"/>
</dbReference>
<feature type="transmembrane region" description="Helical" evidence="7">
    <location>
        <begin position="366"/>
        <end position="383"/>
    </location>
</feature>
<dbReference type="AlphaFoldDB" id="A0A014MNS1"/>
<feature type="transmembrane region" description="Helical" evidence="7">
    <location>
        <begin position="420"/>
        <end position="440"/>
    </location>
</feature>
<accession>A0A014MNS1</accession>
<feature type="transmembrane region" description="Helical" evidence="7">
    <location>
        <begin position="288"/>
        <end position="310"/>
    </location>
</feature>
<dbReference type="GO" id="GO:0005886">
    <property type="term" value="C:plasma membrane"/>
    <property type="evidence" value="ECO:0007669"/>
    <property type="project" value="UniProtKB-SubCell"/>
</dbReference>
<dbReference type="RefSeq" id="WP_043384476.1">
    <property type="nucleotide sequence ID" value="NZ_JBOK01000013.1"/>
</dbReference>
<dbReference type="GO" id="GO:0042910">
    <property type="term" value="F:xenobiotic transmembrane transporter activity"/>
    <property type="evidence" value="ECO:0007669"/>
    <property type="project" value="InterPro"/>
</dbReference>
<dbReference type="PATRIC" id="fig|1457173.3.peg.2384"/>
<keyword evidence="4 7" id="KW-0812">Transmembrane</keyword>
<proteinExistence type="predicted"/>
<dbReference type="Pfam" id="PF01554">
    <property type="entry name" value="MatE"/>
    <property type="match status" value="2"/>
</dbReference>
<evidence type="ECO:0000256" key="3">
    <source>
        <dbReference type="ARBA" id="ARBA00022475"/>
    </source>
</evidence>
<keyword evidence="5 7" id="KW-1133">Transmembrane helix</keyword>
<feature type="transmembrane region" description="Helical" evidence="7">
    <location>
        <begin position="322"/>
        <end position="341"/>
    </location>
</feature>
<dbReference type="Proteomes" id="UP000020766">
    <property type="component" value="Unassembled WGS sequence"/>
</dbReference>
<evidence type="ECO:0000256" key="6">
    <source>
        <dbReference type="ARBA" id="ARBA00023136"/>
    </source>
</evidence>
<dbReference type="CDD" id="cd13138">
    <property type="entry name" value="MATE_yoeA_like"/>
    <property type="match status" value="1"/>
</dbReference>
<sequence>MSRLLTHGPIGRALLRFALPLWGGYVLQSLNTSVNAFWIGRHLGEAALSAAVHANNLLFVLIALVFGISQATNLLVAQAVGAGDWALARRTTGTSASLFLGAALLMAALGWPLAAPLLRAMGAEPATTALAVDYLRVLFLALPPMLLLIFVAAVLRGTGDSRTPFIALLAVALGDAALNPLFIFGAGPLPAWGMAGSALATLVANSLGLAGLLAWLRWRRVPLWHGWRQGHRLLPDPALVRCLVTKGLPMGLQMLLVALSLVLMLSLVNAHGAQASAAYSAALQLWTYVQMPAIAVASACTTIAAQNVGAGHWPRVARTARAGIACHLLLTGACVALVLAFDRPVLALFLPDGSAALEPARHLNRIVLGSFVLLGISGVLAGVVRATGAVLVPLAILAVALWGVRLPLAWGLQPLWGLEALWWSFPLSALASLLLSLAYYRWGHWRQTRLLGSAPPGP</sequence>
<protein>
    <submittedName>
        <fullName evidence="8">Multidrug transporter MatE</fullName>
    </submittedName>
</protein>
<feature type="transmembrane region" description="Helical" evidence="7">
    <location>
        <begin position="96"/>
        <end position="114"/>
    </location>
</feature>
<organism evidence="8 9">
    <name type="scientific">Comamonas aquatica DA1877</name>
    <dbReference type="NCBI Taxonomy" id="1457173"/>
    <lineage>
        <taxon>Bacteria</taxon>
        <taxon>Pseudomonadati</taxon>
        <taxon>Pseudomonadota</taxon>
        <taxon>Betaproteobacteria</taxon>
        <taxon>Burkholderiales</taxon>
        <taxon>Comamonadaceae</taxon>
        <taxon>Comamonas</taxon>
    </lineage>
</organism>
<comment type="subcellular location">
    <subcellularLocation>
        <location evidence="1">Cell inner membrane</location>
        <topology evidence="1">Multi-pass membrane protein</topology>
    </subcellularLocation>
</comment>
<dbReference type="GO" id="GO:0015297">
    <property type="term" value="F:antiporter activity"/>
    <property type="evidence" value="ECO:0007669"/>
    <property type="project" value="InterPro"/>
</dbReference>
<feature type="transmembrane region" description="Helical" evidence="7">
    <location>
        <begin position="167"/>
        <end position="186"/>
    </location>
</feature>
<keyword evidence="3" id="KW-1003">Cell membrane</keyword>